<reference evidence="1 2" key="1">
    <citation type="submission" date="2022-05" db="EMBL/GenBank/DDBJ databases">
        <title>Novel Pseudomonas spp. Isolated from a Rainbow Trout Aquaculture Facility.</title>
        <authorList>
            <person name="Testerman T."/>
            <person name="Graf J."/>
        </authorList>
    </citation>
    <scope>NUCLEOTIDE SEQUENCE [LARGE SCALE GENOMIC DNA]</scope>
    <source>
        <strain evidence="1 2">ID1025</strain>
    </source>
</reference>
<protein>
    <submittedName>
        <fullName evidence="1">Uncharacterized protein</fullName>
    </submittedName>
</protein>
<gene>
    <name evidence="1" type="ORF">M5G17_17490</name>
</gene>
<sequence>MEFPTTLWHWYGQAEYKRVLAVCEAIEGLTFLAMSASAQEDAIPSCRACETWSVKMLPLNDALTVCGSVMPAQVRNQLQRIWEMCNELPETVFDCGIRQMFEHEAWQPLRDAAELTLALLEVDQLAAFLEELEVDCRKEVWGLKR</sequence>
<evidence type="ECO:0000313" key="2">
    <source>
        <dbReference type="Proteomes" id="UP001148184"/>
    </source>
</evidence>
<name>A0ABT5PBB9_9PSED</name>
<evidence type="ECO:0000313" key="1">
    <source>
        <dbReference type="EMBL" id="MDD1015467.1"/>
    </source>
</evidence>
<organism evidence="1 2">
    <name type="scientific">Pseudomonas rubra</name>
    <dbReference type="NCBI Taxonomy" id="2942627"/>
    <lineage>
        <taxon>Bacteria</taxon>
        <taxon>Pseudomonadati</taxon>
        <taxon>Pseudomonadota</taxon>
        <taxon>Gammaproteobacteria</taxon>
        <taxon>Pseudomonadales</taxon>
        <taxon>Pseudomonadaceae</taxon>
        <taxon>Pseudomonas</taxon>
    </lineage>
</organism>
<dbReference type="RefSeq" id="WP_273894179.1">
    <property type="nucleotide sequence ID" value="NZ_JAMDGP010000008.1"/>
</dbReference>
<dbReference type="Proteomes" id="UP001148184">
    <property type="component" value="Unassembled WGS sequence"/>
</dbReference>
<proteinExistence type="predicted"/>
<keyword evidence="2" id="KW-1185">Reference proteome</keyword>
<dbReference type="EMBL" id="JAMDGZ010000037">
    <property type="protein sequence ID" value="MDD1015467.1"/>
    <property type="molecule type" value="Genomic_DNA"/>
</dbReference>
<comment type="caution">
    <text evidence="1">The sequence shown here is derived from an EMBL/GenBank/DDBJ whole genome shotgun (WGS) entry which is preliminary data.</text>
</comment>
<accession>A0ABT5PBB9</accession>